<dbReference type="InterPro" id="IPR023393">
    <property type="entry name" value="START-like_dom_sf"/>
</dbReference>
<dbReference type="AlphaFoldDB" id="A0A0M9UCB2"/>
<sequence>MAFTYTWQWHLQSSPERLWPLVSDTDRFNALAGVPAVEIADDESVEAPTHLLRMRIFGQTIEWEEPPFEWVSPHWFRIVRTYRRGPVARMVVTLRLAPTQEGGSLLTYTVEAEPANPLGYLAIPIQIGLISRVRFERAFRLLDDLAQRAAETPQRAPLPARTKVRAPDLLDTLAARLVELGFDAALVERLKTLIRTGTDAELAHMHPILYARRWQADEQSVINLFFHASRVGLLELQWDVACPACHGTPVSLNELRQLEEHAHCPYCRIVYEADFEHAVQVTFRPHPTVREVVVPVYCVGGPRNTPHLLAQQWLAPGETRTIEIDLEAGEYRLRWPTHPDWREAIHSFEEWQTPRPWQSRLIVSPPDEHAPSPRTQANFVLAAALNPAHIHLDEGRVTLTITNRDTQPHLIGIERLHWADYTLTAARALTLQSFRDLFPFESLRKGMQIHVSSVALLFTDLRGSTAYYRQVGDGPAFDRVAAHFDILRRNVEAVGGAVVKTIGDAIMGAFPNLEMGLQAALGILQDIEAYNASHTDWPLRLRLGLNSGPALVVTLNGQLDYFGSTVNLAAKLERQSRGNEIVLPHALFDTLETPLDGWCTENDMVAIPGEEKPFPIVRIWKPTNAELR</sequence>
<protein>
    <recommendedName>
        <fullName evidence="2">Guanylate cyclase domain-containing protein</fullName>
    </recommendedName>
</protein>
<dbReference type="PANTHER" id="PTHR43081:SF1">
    <property type="entry name" value="ADENYLATE CYCLASE, TERMINAL-DIFFERENTIATION SPECIFIC"/>
    <property type="match status" value="1"/>
</dbReference>
<dbReference type="EMBL" id="BBZA01000072">
    <property type="protein sequence ID" value="GAP62647.1"/>
    <property type="molecule type" value="Genomic_DNA"/>
</dbReference>
<evidence type="ECO:0000313" key="5">
    <source>
        <dbReference type="Proteomes" id="UP000037784"/>
    </source>
</evidence>
<keyword evidence="5" id="KW-1185">Reference proteome</keyword>
<dbReference type="Gene3D" id="3.30.530.20">
    <property type="match status" value="1"/>
</dbReference>
<dbReference type="InterPro" id="IPR001054">
    <property type="entry name" value="A/G_cyclase"/>
</dbReference>
<dbReference type="SUPFAM" id="SSF55073">
    <property type="entry name" value="Nucleotide cyclase"/>
    <property type="match status" value="1"/>
</dbReference>
<accession>A0A0M9UCB2</accession>
<comment type="similarity">
    <text evidence="1">Belongs to the adenylyl cyclase class-3 family.</text>
</comment>
<comment type="caution">
    <text evidence="3">The sequence shown here is derived from an EMBL/GenBank/DDBJ whole genome shotgun (WGS) entry which is preliminary data.</text>
</comment>
<evidence type="ECO:0000313" key="6">
    <source>
        <dbReference type="Proteomes" id="UP000050502"/>
    </source>
</evidence>
<dbReference type="STRING" id="872965.SE16_03255"/>
<dbReference type="Proteomes" id="UP000050502">
    <property type="component" value="Unassembled WGS sequence"/>
</dbReference>
<dbReference type="CDD" id="cd07812">
    <property type="entry name" value="SRPBCC"/>
    <property type="match status" value="1"/>
</dbReference>
<dbReference type="Gene3D" id="3.30.70.1230">
    <property type="entry name" value="Nucleotide cyclase"/>
    <property type="match status" value="1"/>
</dbReference>
<dbReference type="SMART" id="SM00044">
    <property type="entry name" value="CYCc"/>
    <property type="match status" value="1"/>
</dbReference>
<dbReference type="PANTHER" id="PTHR43081">
    <property type="entry name" value="ADENYLATE CYCLASE, TERMINAL-DIFFERENTIATION SPECIFIC-RELATED"/>
    <property type="match status" value="1"/>
</dbReference>
<dbReference type="SUPFAM" id="SSF55961">
    <property type="entry name" value="Bet v1-like"/>
    <property type="match status" value="1"/>
</dbReference>
<dbReference type="OrthoDB" id="9801841at2"/>
<dbReference type="GO" id="GO:0004016">
    <property type="term" value="F:adenylate cyclase activity"/>
    <property type="evidence" value="ECO:0007669"/>
    <property type="project" value="UniProtKB-ARBA"/>
</dbReference>
<gene>
    <name evidence="3" type="ORF">ARMA_1070</name>
    <name evidence="4" type="ORF">SE16_03255</name>
</gene>
<evidence type="ECO:0000256" key="1">
    <source>
        <dbReference type="ARBA" id="ARBA00005381"/>
    </source>
</evidence>
<dbReference type="InterPro" id="IPR045983">
    <property type="entry name" value="GUC-dom-containing_N"/>
</dbReference>
<name>A0A0M9UCB2_9CHLR</name>
<dbReference type="GO" id="GO:0009190">
    <property type="term" value="P:cyclic nucleotide biosynthetic process"/>
    <property type="evidence" value="ECO:0007669"/>
    <property type="project" value="InterPro"/>
</dbReference>
<dbReference type="PATRIC" id="fig|872965.6.peg.610"/>
<dbReference type="GO" id="GO:0035556">
    <property type="term" value="P:intracellular signal transduction"/>
    <property type="evidence" value="ECO:0007669"/>
    <property type="project" value="InterPro"/>
</dbReference>
<reference evidence="5" key="3">
    <citation type="submission" date="2015-08" db="EMBL/GenBank/DDBJ databases">
        <title>Draft Genome Sequence of a Heterotrophic Facultative Anaerobic Bacterium Ardenticatena maritima Strain 110S.</title>
        <authorList>
            <person name="Kawaichi S."/>
            <person name="Yoshida T."/>
            <person name="Sako Y."/>
            <person name="Nakamura R."/>
        </authorList>
    </citation>
    <scope>NUCLEOTIDE SEQUENCE [LARGE SCALE GENOMIC DNA]</scope>
    <source>
        <strain evidence="5">110S</strain>
    </source>
</reference>
<dbReference type="PROSITE" id="PS50125">
    <property type="entry name" value="GUANYLATE_CYCLASE_2"/>
    <property type="match status" value="1"/>
</dbReference>
<dbReference type="RefSeq" id="WP_054492552.1">
    <property type="nucleotide sequence ID" value="NZ_BBZA01000072.1"/>
</dbReference>
<dbReference type="CDD" id="cd07302">
    <property type="entry name" value="CHD"/>
    <property type="match status" value="1"/>
</dbReference>
<organism evidence="3 5">
    <name type="scientific">Ardenticatena maritima</name>
    <dbReference type="NCBI Taxonomy" id="872965"/>
    <lineage>
        <taxon>Bacteria</taxon>
        <taxon>Bacillati</taxon>
        <taxon>Chloroflexota</taxon>
        <taxon>Ardenticatenia</taxon>
        <taxon>Ardenticatenales</taxon>
        <taxon>Ardenticatenaceae</taxon>
        <taxon>Ardenticatena</taxon>
    </lineage>
</organism>
<proteinExistence type="inferred from homology"/>
<reference evidence="4 6" key="2">
    <citation type="submission" date="2015-07" db="EMBL/GenBank/DDBJ databases">
        <title>Whole genome sequence of Ardenticatena maritima DSM 23922.</title>
        <authorList>
            <person name="Hemp J."/>
            <person name="Ward L.M."/>
            <person name="Pace L.A."/>
            <person name="Fischer W.W."/>
        </authorList>
    </citation>
    <scope>NUCLEOTIDE SEQUENCE [LARGE SCALE GENOMIC DNA]</scope>
    <source>
        <strain evidence="4 6">110S</strain>
    </source>
</reference>
<dbReference type="Pfam" id="PF19363">
    <property type="entry name" value="DUF5939"/>
    <property type="match status" value="1"/>
</dbReference>
<evidence type="ECO:0000313" key="4">
    <source>
        <dbReference type="EMBL" id="KPL89469.1"/>
    </source>
</evidence>
<evidence type="ECO:0000313" key="3">
    <source>
        <dbReference type="EMBL" id="GAP62647.1"/>
    </source>
</evidence>
<dbReference type="Pfam" id="PF00211">
    <property type="entry name" value="Guanylate_cyc"/>
    <property type="match status" value="1"/>
</dbReference>
<dbReference type="Proteomes" id="UP000037784">
    <property type="component" value="Unassembled WGS sequence"/>
</dbReference>
<reference evidence="3" key="1">
    <citation type="journal article" date="2015" name="Genome Announc.">
        <title>Draft Genome Sequence of a Heterotrophic Facultative Anaerobic Thermophilic Bacterium, Ardenticatena maritima Strain 110ST.</title>
        <authorList>
            <person name="Kawaichi S."/>
            <person name="Yoshida T."/>
            <person name="Sako Y."/>
            <person name="Nakamura R."/>
        </authorList>
    </citation>
    <scope>NUCLEOTIDE SEQUENCE [LARGE SCALE GENOMIC DNA]</scope>
    <source>
        <strain evidence="3">110S</strain>
    </source>
</reference>
<dbReference type="InterPro" id="IPR029787">
    <property type="entry name" value="Nucleotide_cyclase"/>
</dbReference>
<dbReference type="InterPro" id="IPR050697">
    <property type="entry name" value="Adenylyl/Guanylyl_Cyclase_3/4"/>
</dbReference>
<evidence type="ECO:0000259" key="2">
    <source>
        <dbReference type="PROSITE" id="PS50125"/>
    </source>
</evidence>
<dbReference type="EMBL" id="LGKN01000003">
    <property type="protein sequence ID" value="KPL89469.1"/>
    <property type="molecule type" value="Genomic_DNA"/>
</dbReference>
<feature type="domain" description="Guanylate cyclase" evidence="2">
    <location>
        <begin position="455"/>
        <end position="573"/>
    </location>
</feature>